<dbReference type="NCBIfam" id="TIGR01571">
    <property type="entry name" value="A_thal_Cys_rich"/>
    <property type="match status" value="1"/>
</dbReference>
<keyword evidence="3" id="KW-1185">Reference proteome</keyword>
<dbReference type="AlphaFoldDB" id="S3BYB9"/>
<dbReference type="Pfam" id="PF04749">
    <property type="entry name" value="PLAC8"/>
    <property type="match status" value="1"/>
</dbReference>
<protein>
    <submittedName>
        <fullName evidence="2">Plac8 family protein</fullName>
    </submittedName>
</protein>
<reference evidence="2 3" key="1">
    <citation type="journal article" date="2013" name="BMC Genomics">
        <title>The genome and transcriptome of the pine saprophyte Ophiostoma piceae, and a comparison with the bark beetle-associated pine pathogen Grosmannia clavigera.</title>
        <authorList>
            <person name="Haridas S."/>
            <person name="Wang Y."/>
            <person name="Lim L."/>
            <person name="Massoumi Alamouti S."/>
            <person name="Jackman S."/>
            <person name="Docking R."/>
            <person name="Robertson G."/>
            <person name="Birol I."/>
            <person name="Bohlmann J."/>
            <person name="Breuil C."/>
        </authorList>
    </citation>
    <scope>NUCLEOTIDE SEQUENCE [LARGE SCALE GENOMIC DNA]</scope>
    <source>
        <strain evidence="2 3">UAMH 11346</strain>
    </source>
</reference>
<feature type="compositionally biased region" description="Low complexity" evidence="1">
    <location>
        <begin position="69"/>
        <end position="118"/>
    </location>
</feature>
<organism evidence="2 3">
    <name type="scientific">Ophiostoma piceae (strain UAMH 11346)</name>
    <name type="common">Sap stain fungus</name>
    <dbReference type="NCBI Taxonomy" id="1262450"/>
    <lineage>
        <taxon>Eukaryota</taxon>
        <taxon>Fungi</taxon>
        <taxon>Dikarya</taxon>
        <taxon>Ascomycota</taxon>
        <taxon>Pezizomycotina</taxon>
        <taxon>Sordariomycetes</taxon>
        <taxon>Sordariomycetidae</taxon>
        <taxon>Ophiostomatales</taxon>
        <taxon>Ophiostomataceae</taxon>
        <taxon>Ophiostoma</taxon>
    </lineage>
</organism>
<dbReference type="HOGENOM" id="CLU_083147_2_0_1"/>
<dbReference type="OMA" id="TCLEVAC"/>
<gene>
    <name evidence="2" type="ORF">F503_03543</name>
</gene>
<dbReference type="STRING" id="1262450.S3BYB9"/>
<dbReference type="Proteomes" id="UP000016923">
    <property type="component" value="Unassembled WGS sequence"/>
</dbReference>
<sequence>MDYKGPPQYATPGQNGTPSPQYSSPQPQYGQPVPAPQQYVQVPSPQAQQPQPAYGQPVPQQHGVAQYGQPQQPQQYVQPQQPQQYVQPQHPGAHPAQPAQPGQPGQPGHPAQYQAQAPMQRAVVAPAAKGGDWSTSLMDCSPCDSCLLATFLPCILLGQTADRMRDPSMASADALNSECLVFTAIQCFTGCGWIYVMMKRTEIREKYGIQGDGSSDCCATYWCACCALIQQDKEVKVRTSNAAGLITQGYQAQAGMQMPQIHK</sequence>
<dbReference type="VEuPathDB" id="FungiDB:F503_03543"/>
<feature type="region of interest" description="Disordered" evidence="1">
    <location>
        <begin position="1"/>
        <end position="120"/>
    </location>
</feature>
<dbReference type="OrthoDB" id="1045822at2759"/>
<proteinExistence type="predicted"/>
<name>S3BYB9_OPHP1</name>
<dbReference type="EMBL" id="KE148160">
    <property type="protein sequence ID" value="EPE04481.1"/>
    <property type="molecule type" value="Genomic_DNA"/>
</dbReference>
<dbReference type="InterPro" id="IPR006461">
    <property type="entry name" value="PLAC_motif_containing"/>
</dbReference>
<evidence type="ECO:0000313" key="3">
    <source>
        <dbReference type="Proteomes" id="UP000016923"/>
    </source>
</evidence>
<evidence type="ECO:0000313" key="2">
    <source>
        <dbReference type="EMBL" id="EPE04481.1"/>
    </source>
</evidence>
<accession>S3BYB9</accession>
<dbReference type="PANTHER" id="PTHR15907">
    <property type="entry name" value="DUF614 FAMILY PROTEIN-RELATED"/>
    <property type="match status" value="1"/>
</dbReference>
<evidence type="ECO:0000256" key="1">
    <source>
        <dbReference type="SAM" id="MobiDB-lite"/>
    </source>
</evidence>
<dbReference type="eggNOG" id="ENOG502S7UD">
    <property type="taxonomic scope" value="Eukaryota"/>
</dbReference>
<feature type="compositionally biased region" description="Low complexity" evidence="1">
    <location>
        <begin position="18"/>
        <end position="61"/>
    </location>
</feature>